<dbReference type="PROSITE" id="PS50005">
    <property type="entry name" value="TPR"/>
    <property type="match status" value="1"/>
</dbReference>
<name>A0A9D9E578_9BACT</name>
<accession>A0A9D9E578</accession>
<dbReference type="Proteomes" id="UP000823636">
    <property type="component" value="Unassembled WGS sequence"/>
</dbReference>
<evidence type="ECO:0000256" key="1">
    <source>
        <dbReference type="PROSITE-ProRule" id="PRU00339"/>
    </source>
</evidence>
<evidence type="ECO:0000313" key="4">
    <source>
        <dbReference type="Proteomes" id="UP000823636"/>
    </source>
</evidence>
<organism evidence="3 4">
    <name type="scientific">Candidatus Caccoplasma merdipullorum</name>
    <dbReference type="NCBI Taxonomy" id="2840718"/>
    <lineage>
        <taxon>Bacteria</taxon>
        <taxon>Pseudomonadati</taxon>
        <taxon>Bacteroidota</taxon>
        <taxon>Bacteroidia</taxon>
        <taxon>Bacteroidales</taxon>
        <taxon>Bacteroidaceae</taxon>
        <taxon>Bacteroidaceae incertae sedis</taxon>
        <taxon>Candidatus Caccoplasma</taxon>
    </lineage>
</organism>
<dbReference type="Pfam" id="PF13432">
    <property type="entry name" value="TPR_16"/>
    <property type="match status" value="1"/>
</dbReference>
<feature type="transmembrane region" description="Helical" evidence="2">
    <location>
        <begin position="34"/>
        <end position="52"/>
    </location>
</feature>
<feature type="repeat" description="TPR" evidence="1">
    <location>
        <begin position="143"/>
        <end position="176"/>
    </location>
</feature>
<reference evidence="3" key="1">
    <citation type="submission" date="2020-10" db="EMBL/GenBank/DDBJ databases">
        <authorList>
            <person name="Gilroy R."/>
        </authorList>
    </citation>
    <scope>NUCLEOTIDE SEQUENCE</scope>
    <source>
        <strain evidence="3">G3-4614</strain>
    </source>
</reference>
<sequence>MAKNENKAQQQDEVDKMNNVLSVTEQWIEDNQKWIITAIVVIIAVVAGYLALRHFYLEPRGEQARAEMYKGEIYLERDSFNLALNGDGGDYLGFKAIADKYSNTTAGNLAKAYAGICCYNLGNNEEALEYFKKYDGDDDIFATNITGMIGNCYANMGEYDLAIKNFVKAADKADNELTSPIFLKKAAVVAEKKGDYAKAIKFYEEIKDDYSNSYVGRDIDKYIERAKLLSGK</sequence>
<proteinExistence type="predicted"/>
<protein>
    <submittedName>
        <fullName evidence="3">Tetratricopeptide repeat protein</fullName>
    </submittedName>
</protein>
<dbReference type="EMBL" id="JADIMW010000078">
    <property type="protein sequence ID" value="MBO8438720.1"/>
    <property type="molecule type" value="Genomic_DNA"/>
</dbReference>
<reference evidence="3" key="2">
    <citation type="journal article" date="2021" name="PeerJ">
        <title>Extensive microbial diversity within the chicken gut microbiome revealed by metagenomics and culture.</title>
        <authorList>
            <person name="Gilroy R."/>
            <person name="Ravi A."/>
            <person name="Getino M."/>
            <person name="Pursley I."/>
            <person name="Horton D.L."/>
            <person name="Alikhan N.F."/>
            <person name="Baker D."/>
            <person name="Gharbi K."/>
            <person name="Hall N."/>
            <person name="Watson M."/>
            <person name="Adriaenssens E.M."/>
            <person name="Foster-Nyarko E."/>
            <person name="Jarju S."/>
            <person name="Secka A."/>
            <person name="Antonio M."/>
            <person name="Oren A."/>
            <person name="Chaudhuri R.R."/>
            <person name="La Ragione R."/>
            <person name="Hildebrand F."/>
            <person name="Pallen M.J."/>
        </authorList>
    </citation>
    <scope>NUCLEOTIDE SEQUENCE</scope>
    <source>
        <strain evidence="3">G3-4614</strain>
    </source>
</reference>
<dbReference type="InterPro" id="IPR011990">
    <property type="entry name" value="TPR-like_helical_dom_sf"/>
</dbReference>
<gene>
    <name evidence="3" type="ORF">IAC54_07485</name>
</gene>
<evidence type="ECO:0000256" key="2">
    <source>
        <dbReference type="SAM" id="Phobius"/>
    </source>
</evidence>
<comment type="caution">
    <text evidence="3">The sequence shown here is derived from an EMBL/GenBank/DDBJ whole genome shotgun (WGS) entry which is preliminary data.</text>
</comment>
<evidence type="ECO:0000313" key="3">
    <source>
        <dbReference type="EMBL" id="MBO8438720.1"/>
    </source>
</evidence>
<dbReference type="InterPro" id="IPR019734">
    <property type="entry name" value="TPR_rpt"/>
</dbReference>
<keyword evidence="2" id="KW-0812">Transmembrane</keyword>
<dbReference type="SMART" id="SM00028">
    <property type="entry name" value="TPR"/>
    <property type="match status" value="2"/>
</dbReference>
<keyword evidence="2" id="KW-1133">Transmembrane helix</keyword>
<dbReference type="Gene3D" id="1.25.40.10">
    <property type="entry name" value="Tetratricopeptide repeat domain"/>
    <property type="match status" value="2"/>
</dbReference>
<dbReference type="SUPFAM" id="SSF48452">
    <property type="entry name" value="TPR-like"/>
    <property type="match status" value="1"/>
</dbReference>
<keyword evidence="1" id="KW-0802">TPR repeat</keyword>
<dbReference type="AlphaFoldDB" id="A0A9D9E578"/>
<keyword evidence="2" id="KW-0472">Membrane</keyword>